<keyword evidence="4" id="KW-1185">Reference proteome</keyword>
<comment type="caution">
    <text evidence="1">The sequence shown here is derived from an EMBL/GenBank/DDBJ whole genome shotgun (WGS) entry which is preliminary data.</text>
</comment>
<dbReference type="STRING" id="1653334.GA0071312_1381"/>
<accession>A0A0P7XVW2</accession>
<name>A0A0P7XVW2_9HYPH</name>
<organism evidence="1 3">
    <name type="scientific">Saliniramus fredricksonii</name>
    <dbReference type="NCBI Taxonomy" id="1653334"/>
    <lineage>
        <taxon>Bacteria</taxon>
        <taxon>Pseudomonadati</taxon>
        <taxon>Pseudomonadota</taxon>
        <taxon>Alphaproteobacteria</taxon>
        <taxon>Hyphomicrobiales</taxon>
        <taxon>Salinarimonadaceae</taxon>
        <taxon>Saliniramus</taxon>
    </lineage>
</organism>
<gene>
    <name evidence="2" type="ORF">GA0071312_1381</name>
    <name evidence="1" type="ORF">HLUCCO17_05700</name>
</gene>
<dbReference type="Proteomes" id="UP000050497">
    <property type="component" value="Unassembled WGS sequence"/>
</dbReference>
<evidence type="ECO:0000313" key="3">
    <source>
        <dbReference type="Proteomes" id="UP000050497"/>
    </source>
</evidence>
<dbReference type="Pfam" id="PF04134">
    <property type="entry name" value="DCC1-like"/>
    <property type="match status" value="1"/>
</dbReference>
<dbReference type="OrthoDB" id="9785438at2"/>
<protein>
    <submittedName>
        <fullName evidence="2">Predicted thiol-disulfide oxidoreductase YuxK, DCC family</fullName>
    </submittedName>
</protein>
<evidence type="ECO:0000313" key="4">
    <source>
        <dbReference type="Proteomes" id="UP000182800"/>
    </source>
</evidence>
<evidence type="ECO:0000313" key="2">
    <source>
        <dbReference type="EMBL" id="SCC80247.1"/>
    </source>
</evidence>
<evidence type="ECO:0000313" key="1">
    <source>
        <dbReference type="EMBL" id="KPQ11680.1"/>
    </source>
</evidence>
<proteinExistence type="predicted"/>
<sequence>MSVLRIIYDGDCPFCSRYAAYQRLREEYTVQLVDARAEPERAASYGLDLNEGMIVDLDGRVYHGADAVCLLSQLSQRPGPLRNARLARALYPFLRFGRNMTLRLLGRKPI</sequence>
<dbReference type="EMBL" id="LJSX01000006">
    <property type="protein sequence ID" value="KPQ11680.1"/>
    <property type="molecule type" value="Genomic_DNA"/>
</dbReference>
<dbReference type="EMBL" id="FMBM01000002">
    <property type="protein sequence ID" value="SCC80247.1"/>
    <property type="molecule type" value="Genomic_DNA"/>
</dbReference>
<dbReference type="AlphaFoldDB" id="A0A0P7XVW2"/>
<dbReference type="RefSeq" id="WP_074444348.1">
    <property type="nucleotide sequence ID" value="NZ_FMBM01000002.1"/>
</dbReference>
<reference evidence="2 4" key="2">
    <citation type="submission" date="2016-08" db="EMBL/GenBank/DDBJ databases">
        <authorList>
            <person name="Varghese N."/>
            <person name="Submissions Spin"/>
        </authorList>
    </citation>
    <scope>NUCLEOTIDE SEQUENCE [LARGE SCALE GENOMIC DNA]</scope>
    <source>
        <strain evidence="2 4">HL-109</strain>
    </source>
</reference>
<dbReference type="Proteomes" id="UP000182800">
    <property type="component" value="Unassembled WGS sequence"/>
</dbReference>
<dbReference type="GO" id="GO:0015035">
    <property type="term" value="F:protein-disulfide reductase activity"/>
    <property type="evidence" value="ECO:0007669"/>
    <property type="project" value="InterPro"/>
</dbReference>
<reference evidence="1 3" key="1">
    <citation type="submission" date="2015-09" db="EMBL/GenBank/DDBJ databases">
        <title>Identification and resolution of microdiversity through metagenomic sequencing of parallel consortia.</title>
        <authorList>
            <person name="Nelson W.C."/>
            <person name="Romine M.F."/>
            <person name="Lindemann S.R."/>
        </authorList>
    </citation>
    <scope>NUCLEOTIDE SEQUENCE [LARGE SCALE GENOMIC DNA]</scope>
    <source>
        <strain evidence="1">HL-109</strain>
    </source>
</reference>
<dbReference type="InterPro" id="IPR007263">
    <property type="entry name" value="DCC1-like"/>
</dbReference>